<evidence type="ECO:0008006" key="4">
    <source>
        <dbReference type="Google" id="ProtNLM"/>
    </source>
</evidence>
<dbReference type="NCBIfam" id="TIGR02532">
    <property type="entry name" value="IV_pilin_GFxxxE"/>
    <property type="match status" value="1"/>
</dbReference>
<dbReference type="eggNOG" id="ENOG5033KZE">
    <property type="taxonomic scope" value="Bacteria"/>
</dbReference>
<dbReference type="RefSeq" id="WP_131248804.1">
    <property type="nucleotide sequence ID" value="NZ_AQRA01000004.1"/>
</dbReference>
<dbReference type="Proteomes" id="UP000023541">
    <property type="component" value="Unassembled WGS sequence"/>
</dbReference>
<comment type="caution">
    <text evidence="2">The sequence shown here is derived from an EMBL/GenBank/DDBJ whole genome shotgun (WGS) entry which is preliminary data.</text>
</comment>
<keyword evidence="1" id="KW-1133">Transmembrane helix</keyword>
<proteinExistence type="predicted"/>
<accession>A0A023BVV2</accession>
<evidence type="ECO:0000256" key="1">
    <source>
        <dbReference type="SAM" id="Phobius"/>
    </source>
</evidence>
<keyword evidence="1" id="KW-0812">Transmembrane</keyword>
<evidence type="ECO:0000313" key="3">
    <source>
        <dbReference type="Proteomes" id="UP000023541"/>
    </source>
</evidence>
<dbReference type="InterPro" id="IPR012902">
    <property type="entry name" value="N_methyl_site"/>
</dbReference>
<evidence type="ECO:0000313" key="2">
    <source>
        <dbReference type="EMBL" id="EZH73943.1"/>
    </source>
</evidence>
<keyword evidence="1" id="KW-0472">Membrane</keyword>
<dbReference type="AlphaFoldDB" id="A0A023BVV2"/>
<dbReference type="STRING" id="1317122.ATO12_13755"/>
<organism evidence="2 3">
    <name type="scientific">Aquimarina atlantica</name>
    <dbReference type="NCBI Taxonomy" id="1317122"/>
    <lineage>
        <taxon>Bacteria</taxon>
        <taxon>Pseudomonadati</taxon>
        <taxon>Bacteroidota</taxon>
        <taxon>Flavobacteriia</taxon>
        <taxon>Flavobacteriales</taxon>
        <taxon>Flavobacteriaceae</taxon>
        <taxon>Aquimarina</taxon>
    </lineage>
</organism>
<dbReference type="Pfam" id="PF07963">
    <property type="entry name" value="N_methyl"/>
    <property type="match status" value="1"/>
</dbReference>
<dbReference type="EMBL" id="AQRA01000004">
    <property type="protein sequence ID" value="EZH73943.1"/>
    <property type="molecule type" value="Genomic_DNA"/>
</dbReference>
<name>A0A023BVV2_9FLAO</name>
<feature type="transmembrane region" description="Helical" evidence="1">
    <location>
        <begin position="12"/>
        <end position="36"/>
    </location>
</feature>
<protein>
    <recommendedName>
        <fullName evidence="4">Prepilin-type N-terminal cleavage/methylation domain-containing protein</fullName>
    </recommendedName>
</protein>
<sequence length="164" mass="19336">MLENKKHTRLQAFTMLELVIGMVISSLVITMVYVIYDNLSRQVVVYADQQDDLMTYNQFQNLFSKDVQLSTSIAIDDDRHIVLENANKEIHYFFKTEKIIRKAEAVDTFNIKVLEVQFDQNEKIEEKYQLIKLKIEILGASFDFFESKEISLASRMNNYLLDEY</sequence>
<keyword evidence="3" id="KW-1185">Reference proteome</keyword>
<dbReference type="OrthoDB" id="1161122at2"/>
<gene>
    <name evidence="2" type="ORF">ATO12_13755</name>
</gene>
<reference evidence="2 3" key="1">
    <citation type="submission" date="2014-04" db="EMBL/GenBank/DDBJ databases">
        <title>Aquimarina sp. 22II-S11-z7 Genome Sequencing.</title>
        <authorList>
            <person name="Lai Q."/>
        </authorList>
    </citation>
    <scope>NUCLEOTIDE SEQUENCE [LARGE SCALE GENOMIC DNA]</scope>
    <source>
        <strain evidence="2 3">22II-S11-z7</strain>
    </source>
</reference>